<evidence type="ECO:0000256" key="2">
    <source>
        <dbReference type="ARBA" id="ARBA00022801"/>
    </source>
</evidence>
<organism evidence="5 6">
    <name type="scientific">Rubellimicrobium aerolatum</name>
    <dbReference type="NCBI Taxonomy" id="490979"/>
    <lineage>
        <taxon>Bacteria</taxon>
        <taxon>Pseudomonadati</taxon>
        <taxon>Pseudomonadota</taxon>
        <taxon>Alphaproteobacteria</taxon>
        <taxon>Rhodobacterales</taxon>
        <taxon>Roseobacteraceae</taxon>
        <taxon>Rubellimicrobium</taxon>
    </lineage>
</organism>
<sequence length="227" mass="22575">MDAGPLVVLLHGVGARGRDLEPLARAIARGLPGARTACPDAPEPCDWDAGTRQWFSLTAVAEEERPARVRAARAGLDRAIGGIVAAEGMSGSLGRVALVGFSQGGTMALDAVASGRWPVAALAAIAGRWSIPAPMRPPGGTRVLLLHGEADPVVPVADAGRAAAALEGAGLAVRVATYPGVGHAIPPRGVAAVVRFLAEALAGEAGTDTAPRPVPGPGSGPGPGGWA</sequence>
<reference evidence="6" key="1">
    <citation type="journal article" date="2019" name="Int. J. Syst. Evol. Microbiol.">
        <title>The Global Catalogue of Microorganisms (GCM) 10K type strain sequencing project: providing services to taxonomists for standard genome sequencing and annotation.</title>
        <authorList>
            <consortium name="The Broad Institute Genomics Platform"/>
            <consortium name="The Broad Institute Genome Sequencing Center for Infectious Disease"/>
            <person name="Wu L."/>
            <person name="Ma J."/>
        </authorList>
    </citation>
    <scope>NUCLEOTIDE SEQUENCE [LARGE SCALE GENOMIC DNA]</scope>
    <source>
        <strain evidence="6">KACC 11588</strain>
    </source>
</reference>
<dbReference type="InterPro" id="IPR029058">
    <property type="entry name" value="AB_hydrolase_fold"/>
</dbReference>
<dbReference type="Proteomes" id="UP001596056">
    <property type="component" value="Unassembled WGS sequence"/>
</dbReference>
<evidence type="ECO:0000259" key="4">
    <source>
        <dbReference type="Pfam" id="PF02230"/>
    </source>
</evidence>
<name>A0ABW0SFJ6_9RHOB</name>
<dbReference type="SUPFAM" id="SSF53474">
    <property type="entry name" value="alpha/beta-Hydrolases"/>
    <property type="match status" value="1"/>
</dbReference>
<dbReference type="PANTHER" id="PTHR10655:SF17">
    <property type="entry name" value="LYSOPHOSPHOLIPASE-LIKE PROTEIN 1"/>
    <property type="match status" value="1"/>
</dbReference>
<dbReference type="RefSeq" id="WP_209842708.1">
    <property type="nucleotide sequence ID" value="NZ_JAGGJP010000018.1"/>
</dbReference>
<comment type="caution">
    <text evidence="5">The sequence shown here is derived from an EMBL/GenBank/DDBJ whole genome shotgun (WGS) entry which is preliminary data.</text>
</comment>
<protein>
    <submittedName>
        <fullName evidence="5">Alpha/beta hydrolase</fullName>
    </submittedName>
</protein>
<gene>
    <name evidence="5" type="ORF">ACFPOC_15325</name>
</gene>
<feature type="region of interest" description="Disordered" evidence="3">
    <location>
        <begin position="206"/>
        <end position="227"/>
    </location>
</feature>
<dbReference type="Gene3D" id="3.40.50.1820">
    <property type="entry name" value="alpha/beta hydrolase"/>
    <property type="match status" value="1"/>
</dbReference>
<keyword evidence="2 5" id="KW-0378">Hydrolase</keyword>
<dbReference type="GO" id="GO:0016787">
    <property type="term" value="F:hydrolase activity"/>
    <property type="evidence" value="ECO:0007669"/>
    <property type="project" value="UniProtKB-KW"/>
</dbReference>
<evidence type="ECO:0000256" key="3">
    <source>
        <dbReference type="SAM" id="MobiDB-lite"/>
    </source>
</evidence>
<comment type="similarity">
    <text evidence="1">Belongs to the AB hydrolase superfamily. AB hydrolase 2 family.</text>
</comment>
<feature type="domain" description="Phospholipase/carboxylesterase/thioesterase" evidence="4">
    <location>
        <begin position="5"/>
        <end position="198"/>
    </location>
</feature>
<dbReference type="EMBL" id="JBHSNA010000019">
    <property type="protein sequence ID" value="MFC5567783.1"/>
    <property type="molecule type" value="Genomic_DNA"/>
</dbReference>
<evidence type="ECO:0000313" key="5">
    <source>
        <dbReference type="EMBL" id="MFC5567783.1"/>
    </source>
</evidence>
<dbReference type="InterPro" id="IPR050565">
    <property type="entry name" value="LYPA1-2/EST-like"/>
</dbReference>
<keyword evidence="6" id="KW-1185">Reference proteome</keyword>
<dbReference type="PANTHER" id="PTHR10655">
    <property type="entry name" value="LYSOPHOSPHOLIPASE-RELATED"/>
    <property type="match status" value="1"/>
</dbReference>
<dbReference type="InterPro" id="IPR003140">
    <property type="entry name" value="PLipase/COase/thioEstase"/>
</dbReference>
<evidence type="ECO:0000313" key="6">
    <source>
        <dbReference type="Proteomes" id="UP001596056"/>
    </source>
</evidence>
<proteinExistence type="inferred from homology"/>
<accession>A0ABW0SFJ6</accession>
<evidence type="ECO:0000256" key="1">
    <source>
        <dbReference type="ARBA" id="ARBA00006499"/>
    </source>
</evidence>
<dbReference type="Pfam" id="PF02230">
    <property type="entry name" value="Abhydrolase_2"/>
    <property type="match status" value="1"/>
</dbReference>